<comment type="function">
    <text evidence="8">Catalyzes the transfer of a phosphate group to glutamate to form L-glutamate 5-phosphate.</text>
</comment>
<name>E7G8Q5_9FIRM</name>
<dbReference type="GO" id="GO:0005829">
    <property type="term" value="C:cytosol"/>
    <property type="evidence" value="ECO:0007669"/>
    <property type="project" value="TreeGrafter"/>
</dbReference>
<dbReference type="GO" id="GO:0003723">
    <property type="term" value="F:RNA binding"/>
    <property type="evidence" value="ECO:0007669"/>
    <property type="project" value="InterPro"/>
</dbReference>
<evidence type="ECO:0000313" key="10">
    <source>
        <dbReference type="EMBL" id="EFW05586.1"/>
    </source>
</evidence>
<dbReference type="GO" id="GO:0004349">
    <property type="term" value="F:glutamate 5-kinase activity"/>
    <property type="evidence" value="ECO:0007669"/>
    <property type="project" value="UniProtKB-UniRule"/>
</dbReference>
<dbReference type="PROSITE" id="PS50890">
    <property type="entry name" value="PUA"/>
    <property type="match status" value="1"/>
</dbReference>
<dbReference type="AlphaFoldDB" id="E7G8Q5"/>
<keyword evidence="2 8" id="KW-0028">Amino-acid biosynthesis</keyword>
<keyword evidence="6 8" id="KW-0418">Kinase</keyword>
<evidence type="ECO:0000256" key="7">
    <source>
        <dbReference type="ARBA" id="ARBA00022840"/>
    </source>
</evidence>
<dbReference type="eggNOG" id="COG0263">
    <property type="taxonomic scope" value="Bacteria"/>
</dbReference>
<feature type="binding site" evidence="8">
    <location>
        <begin position="172"/>
        <end position="173"/>
    </location>
    <ligand>
        <name>ATP</name>
        <dbReference type="ChEBI" id="CHEBI:30616"/>
    </ligand>
</feature>
<dbReference type="InterPro" id="IPR005715">
    <property type="entry name" value="Glu_5kinase/COase_Synthase"/>
</dbReference>
<comment type="caution">
    <text evidence="10">The sequence shown here is derived from an EMBL/GenBank/DDBJ whole genome shotgun (WGS) entry which is preliminary data.</text>
</comment>
<comment type="subcellular location">
    <subcellularLocation>
        <location evidence="8">Cytoplasm</location>
    </subcellularLocation>
</comment>
<dbReference type="EC" id="2.7.2.11" evidence="8"/>
<dbReference type="PANTHER" id="PTHR43654:SF1">
    <property type="entry name" value="ISOPENTENYL PHOSPHATE KINASE"/>
    <property type="match status" value="1"/>
</dbReference>
<dbReference type="PANTHER" id="PTHR43654">
    <property type="entry name" value="GLUTAMATE 5-KINASE"/>
    <property type="match status" value="1"/>
</dbReference>
<evidence type="ECO:0000256" key="4">
    <source>
        <dbReference type="ARBA" id="ARBA00022679"/>
    </source>
</evidence>
<keyword evidence="3 8" id="KW-0641">Proline biosynthesis</keyword>
<protein>
    <recommendedName>
        <fullName evidence="8">Glutamate 5-kinase</fullName>
        <ecNumber evidence="8">2.7.2.11</ecNumber>
    </recommendedName>
    <alternativeName>
        <fullName evidence="8">Gamma-glutamyl kinase</fullName>
        <shortName evidence="8">GK</shortName>
    </alternativeName>
</protein>
<dbReference type="InterPro" id="IPR001048">
    <property type="entry name" value="Asp/Glu/Uridylate_kinase"/>
</dbReference>
<feature type="domain" description="PUA" evidence="9">
    <location>
        <begin position="281"/>
        <end position="364"/>
    </location>
</feature>
<proteinExistence type="inferred from homology"/>
<evidence type="ECO:0000259" key="9">
    <source>
        <dbReference type="SMART" id="SM00359"/>
    </source>
</evidence>
<dbReference type="InterPro" id="IPR019797">
    <property type="entry name" value="Glutamate_5-kinase_CS"/>
</dbReference>
<keyword evidence="5 8" id="KW-0547">Nucleotide-binding</keyword>
<feature type="binding site" evidence="8">
    <location>
        <position position="53"/>
    </location>
    <ligand>
        <name>substrate</name>
    </ligand>
</feature>
<dbReference type="InterPro" id="IPR002478">
    <property type="entry name" value="PUA"/>
</dbReference>
<dbReference type="CDD" id="cd04242">
    <property type="entry name" value="AAK_G5K_ProB"/>
    <property type="match status" value="1"/>
</dbReference>
<dbReference type="PRINTS" id="PR00474">
    <property type="entry name" value="GLU5KINASE"/>
</dbReference>
<dbReference type="PROSITE" id="PS00902">
    <property type="entry name" value="GLUTAMATE_5_KINASE"/>
    <property type="match status" value="1"/>
</dbReference>
<dbReference type="Pfam" id="PF01472">
    <property type="entry name" value="PUA"/>
    <property type="match status" value="1"/>
</dbReference>
<sequence length="378" mass="41569">MRDLQGIKKIVIKVGSSSLCNQKGQIEKEKILYLILQISKLIELDYSIVLVSSGAIAAGMGALGLKEKPQTIPEKQALAAIGQAKLMQIYEEIFQLFDIECAQVLLNHGDFDDRKRLINLTNTMHSLMHYGVIPIVNENDALAVDEIKVGDNDTLAALIVPVVEADMLILVSDIDGLYTANPHVDKDAQLIKFVDYVDDDIRHMAGDTSSGLGTGGMATKIRAAKIVNDYGSHLVIVNGQQENSILHIFDEHESGTWFNGKSGVNMNAKVHWLTYRTSSKGCIVVDEGAAEALQVHRKSLLPKGIVNVQEHFMRGQVVDIMNVRGEKIAKGISNYSSEEIKLIMGHQSCEIESILHYKDYDVVVHANNMVIIGGDCYG</sequence>
<accession>E7G8Q5</accession>
<dbReference type="FunFam" id="3.40.1160.10:FF:000018">
    <property type="entry name" value="Glutamate 5-kinase"/>
    <property type="match status" value="1"/>
</dbReference>
<dbReference type="PIRSF" id="PIRSF000729">
    <property type="entry name" value="GK"/>
    <property type="match status" value="1"/>
</dbReference>
<dbReference type="OrthoDB" id="9804434at2"/>
<evidence type="ECO:0000256" key="1">
    <source>
        <dbReference type="ARBA" id="ARBA00022490"/>
    </source>
</evidence>
<dbReference type="InterPro" id="IPR011529">
    <property type="entry name" value="Glu_5kinase"/>
</dbReference>
<dbReference type="UniPathway" id="UPA00098">
    <property type="reaction ID" value="UER00359"/>
</dbReference>
<dbReference type="SUPFAM" id="SSF53633">
    <property type="entry name" value="Carbamate kinase-like"/>
    <property type="match status" value="1"/>
</dbReference>
<comment type="similarity">
    <text evidence="8">Belongs to the glutamate 5-kinase family.</text>
</comment>
<dbReference type="Pfam" id="PF00696">
    <property type="entry name" value="AA_kinase"/>
    <property type="match status" value="1"/>
</dbReference>
<feature type="binding site" evidence="8">
    <location>
        <begin position="214"/>
        <end position="220"/>
    </location>
    <ligand>
        <name>ATP</name>
        <dbReference type="ChEBI" id="CHEBI:30616"/>
    </ligand>
</feature>
<keyword evidence="1 8" id="KW-0963">Cytoplasm</keyword>
<evidence type="ECO:0000256" key="8">
    <source>
        <dbReference type="HAMAP-Rule" id="MF_00456"/>
    </source>
</evidence>
<feature type="binding site" evidence="8">
    <location>
        <position position="13"/>
    </location>
    <ligand>
        <name>ATP</name>
        <dbReference type="ChEBI" id="CHEBI:30616"/>
    </ligand>
</feature>
<dbReference type="GO" id="GO:0005524">
    <property type="term" value="F:ATP binding"/>
    <property type="evidence" value="ECO:0007669"/>
    <property type="project" value="UniProtKB-KW"/>
</dbReference>
<comment type="catalytic activity">
    <reaction evidence="8">
        <text>L-glutamate + ATP = L-glutamyl 5-phosphate + ADP</text>
        <dbReference type="Rhea" id="RHEA:14877"/>
        <dbReference type="ChEBI" id="CHEBI:29985"/>
        <dbReference type="ChEBI" id="CHEBI:30616"/>
        <dbReference type="ChEBI" id="CHEBI:58274"/>
        <dbReference type="ChEBI" id="CHEBI:456216"/>
        <dbReference type="EC" id="2.7.2.11"/>
    </reaction>
</comment>
<keyword evidence="11" id="KW-1185">Reference proteome</keyword>
<feature type="binding site" evidence="8">
    <location>
        <position position="140"/>
    </location>
    <ligand>
        <name>substrate</name>
    </ligand>
</feature>
<evidence type="ECO:0000256" key="6">
    <source>
        <dbReference type="ARBA" id="ARBA00022777"/>
    </source>
</evidence>
<dbReference type="SUPFAM" id="SSF88697">
    <property type="entry name" value="PUA domain-like"/>
    <property type="match status" value="1"/>
</dbReference>
<evidence type="ECO:0000256" key="3">
    <source>
        <dbReference type="ARBA" id="ARBA00022650"/>
    </source>
</evidence>
<dbReference type="InterPro" id="IPR015947">
    <property type="entry name" value="PUA-like_sf"/>
</dbReference>
<reference evidence="10 11" key="1">
    <citation type="submission" date="2010-12" db="EMBL/GenBank/DDBJ databases">
        <title>The Genome Sequence of Coprobacillus sp. strain 29_1.</title>
        <authorList>
            <consortium name="The Broad Institute Genome Sequencing Platform"/>
            <person name="Earl A."/>
            <person name="Ward D."/>
            <person name="Feldgarden M."/>
            <person name="Gevers D."/>
            <person name="Daigneault M."/>
            <person name="Sibley C.D."/>
            <person name="White A."/>
            <person name="Strauss J."/>
            <person name="Allen-Vercoe E."/>
            <person name="Young S.K."/>
            <person name="Zeng Q."/>
            <person name="Gargeya S."/>
            <person name="Fitzgerald M."/>
            <person name="Haas B."/>
            <person name="Abouelleil A."/>
            <person name="Alvarado L."/>
            <person name="Arachchi H.M."/>
            <person name="Berlin A."/>
            <person name="Brown A."/>
            <person name="Chapman S.B."/>
            <person name="Chen Z."/>
            <person name="Dunbar C."/>
            <person name="Freedman E."/>
            <person name="Gearin G."/>
            <person name="Gellesch M."/>
            <person name="Goldberg J."/>
            <person name="Griggs A."/>
            <person name="Gujja S."/>
            <person name="Heilman E."/>
            <person name="Heiman D."/>
            <person name="Howarth C."/>
            <person name="Larson L."/>
            <person name="Lui A."/>
            <person name="MacDonald P.J.P."/>
            <person name="Mehta T."/>
            <person name="Montmayeur A."/>
            <person name="Murphy C."/>
            <person name="Neiman D."/>
            <person name="Pearson M."/>
            <person name="Priest M."/>
            <person name="Roberts A."/>
            <person name="Saif S."/>
            <person name="Shea T."/>
            <person name="Shenoy N."/>
            <person name="Sisk P."/>
            <person name="Stolte C."/>
            <person name="Sykes S."/>
            <person name="White J."/>
            <person name="Yandava C."/>
            <person name="Nusbaum C."/>
            <person name="Birren B."/>
        </authorList>
    </citation>
    <scope>NUCLEOTIDE SEQUENCE [LARGE SCALE GENOMIC DNA]</scope>
    <source>
        <strain evidence="10 11">29_1</strain>
    </source>
</reference>
<dbReference type="InterPro" id="IPR001057">
    <property type="entry name" value="Glu/AcGlu_kinase"/>
</dbReference>
<dbReference type="InterPro" id="IPR036393">
    <property type="entry name" value="AceGlu_kinase-like_sf"/>
</dbReference>
<evidence type="ECO:0000313" key="11">
    <source>
        <dbReference type="Proteomes" id="UP000003157"/>
    </source>
</evidence>
<dbReference type="SMART" id="SM00359">
    <property type="entry name" value="PUA"/>
    <property type="match status" value="1"/>
</dbReference>
<dbReference type="GO" id="GO:0055129">
    <property type="term" value="P:L-proline biosynthetic process"/>
    <property type="evidence" value="ECO:0007669"/>
    <property type="project" value="UniProtKB-UniRule"/>
</dbReference>
<dbReference type="Gene3D" id="2.30.130.10">
    <property type="entry name" value="PUA domain"/>
    <property type="match status" value="1"/>
</dbReference>
<keyword evidence="7 8" id="KW-0067">ATP-binding</keyword>
<dbReference type="Proteomes" id="UP000003157">
    <property type="component" value="Unassembled WGS sequence"/>
</dbReference>
<dbReference type="Gene3D" id="3.40.1160.10">
    <property type="entry name" value="Acetylglutamate kinase-like"/>
    <property type="match status" value="1"/>
</dbReference>
<dbReference type="EMBL" id="ADKX01000021">
    <property type="protein sequence ID" value="EFW05586.1"/>
    <property type="molecule type" value="Genomic_DNA"/>
</dbReference>
<comment type="pathway">
    <text evidence="8">Amino-acid biosynthesis; L-proline biosynthesis; L-glutamate 5-semialdehyde from L-glutamate: step 1/2.</text>
</comment>
<dbReference type="InterPro" id="IPR036974">
    <property type="entry name" value="PUA_sf"/>
</dbReference>
<evidence type="ECO:0000256" key="2">
    <source>
        <dbReference type="ARBA" id="ARBA00022605"/>
    </source>
</evidence>
<dbReference type="HOGENOM" id="CLU_025400_2_0_9"/>
<evidence type="ECO:0000256" key="5">
    <source>
        <dbReference type="ARBA" id="ARBA00022741"/>
    </source>
</evidence>
<feature type="binding site" evidence="8">
    <location>
        <position position="152"/>
    </location>
    <ligand>
        <name>substrate</name>
    </ligand>
</feature>
<dbReference type="InterPro" id="IPR041739">
    <property type="entry name" value="G5K_ProB"/>
</dbReference>
<organism evidence="10 11">
    <name type="scientific">Coprobacillus cateniformis</name>
    <dbReference type="NCBI Taxonomy" id="100884"/>
    <lineage>
        <taxon>Bacteria</taxon>
        <taxon>Bacillati</taxon>
        <taxon>Bacillota</taxon>
        <taxon>Erysipelotrichia</taxon>
        <taxon>Erysipelotrichales</taxon>
        <taxon>Coprobacillaceae</taxon>
        <taxon>Coprobacillus</taxon>
    </lineage>
</organism>
<dbReference type="HAMAP" id="MF_00456">
    <property type="entry name" value="ProB"/>
    <property type="match status" value="1"/>
</dbReference>
<dbReference type="CDD" id="cd21157">
    <property type="entry name" value="PUA_G5K"/>
    <property type="match status" value="1"/>
</dbReference>
<dbReference type="STRING" id="100884.GCA_000269565_02986"/>
<keyword evidence="4 8" id="KW-0808">Transferase</keyword>
<gene>
    <name evidence="8" type="primary">proB</name>
    <name evidence="10" type="ORF">HMPREF9488_01143</name>
</gene>
<dbReference type="NCBIfam" id="TIGR01027">
    <property type="entry name" value="proB"/>
    <property type="match status" value="1"/>
</dbReference>